<keyword evidence="3" id="KW-0804">Transcription</keyword>
<dbReference type="SMART" id="SM00345">
    <property type="entry name" value="HTH_GNTR"/>
    <property type="match status" value="1"/>
</dbReference>
<name>F3L485_9GAMM</name>
<dbReference type="GO" id="GO:0003700">
    <property type="term" value="F:DNA-binding transcription factor activity"/>
    <property type="evidence" value="ECO:0007669"/>
    <property type="project" value="InterPro"/>
</dbReference>
<dbReference type="AlphaFoldDB" id="F3L485"/>
<dbReference type="PANTHER" id="PTHR38445:SF10">
    <property type="entry name" value="GNTR-FAMILY TRANSCRIPTIONAL REGULATOR"/>
    <property type="match status" value="1"/>
</dbReference>
<dbReference type="eggNOG" id="COG1725">
    <property type="taxonomic scope" value="Bacteria"/>
</dbReference>
<reference evidence="4 5" key="1">
    <citation type="journal article" date="2011" name="J. Bacteriol.">
        <title>Genome sequence of strain IMCC3088, a proteorhodopsin-containing marine bacterium belonging to the OM60/NOR5 clade.</title>
        <authorList>
            <person name="Jang Y."/>
            <person name="Oh H.M."/>
            <person name="Kang I."/>
            <person name="Lee K."/>
            <person name="Yang S.J."/>
            <person name="Cho J.C."/>
        </authorList>
    </citation>
    <scope>NUCLEOTIDE SEQUENCE [LARGE SCALE GENOMIC DNA]</scope>
    <source>
        <strain evidence="4 5">IMCC3088</strain>
    </source>
</reference>
<evidence type="ECO:0000256" key="3">
    <source>
        <dbReference type="ARBA" id="ARBA00023163"/>
    </source>
</evidence>
<accession>F3L485</accession>
<keyword evidence="1" id="KW-0805">Transcription regulation</keyword>
<sequence>MDWRADQPIYRQIADVIASRIVDASLREGTSIPSVRQLASDFRVNHLTVNKAYQSLIEDEVLCSKRGVGVFVCEGAQAKLRASLQHHFFDIELPRVYDKALRLGISSTQLCDRFAQWEQEQ</sequence>
<dbReference type="CDD" id="cd07377">
    <property type="entry name" value="WHTH_GntR"/>
    <property type="match status" value="1"/>
</dbReference>
<dbReference type="PROSITE" id="PS50949">
    <property type="entry name" value="HTH_GNTR"/>
    <property type="match status" value="1"/>
</dbReference>
<keyword evidence="5" id="KW-1185">Reference proteome</keyword>
<dbReference type="InterPro" id="IPR000524">
    <property type="entry name" value="Tscrpt_reg_HTH_GntR"/>
</dbReference>
<dbReference type="OrthoDB" id="7173258at2"/>
<dbReference type="InterPro" id="IPR036388">
    <property type="entry name" value="WH-like_DNA-bd_sf"/>
</dbReference>
<keyword evidence="2" id="KW-0238">DNA-binding</keyword>
<comment type="caution">
    <text evidence="4">The sequence shown here is derived from an EMBL/GenBank/DDBJ whole genome shotgun (WGS) entry which is preliminary data.</text>
</comment>
<dbReference type="EMBL" id="AEIG01000077">
    <property type="protein sequence ID" value="EGG28857.1"/>
    <property type="molecule type" value="Genomic_DNA"/>
</dbReference>
<dbReference type="RefSeq" id="WP_009576624.1">
    <property type="nucleotide sequence ID" value="NZ_AEIG01000077.1"/>
</dbReference>
<evidence type="ECO:0000256" key="2">
    <source>
        <dbReference type="ARBA" id="ARBA00023125"/>
    </source>
</evidence>
<proteinExistence type="predicted"/>
<dbReference type="STRING" id="2518989.IMCC3088_2454"/>
<evidence type="ECO:0000256" key="1">
    <source>
        <dbReference type="ARBA" id="ARBA00023015"/>
    </source>
</evidence>
<organism evidence="4 5">
    <name type="scientific">Aequoribacter fuscus</name>
    <dbReference type="NCBI Taxonomy" id="2518989"/>
    <lineage>
        <taxon>Bacteria</taxon>
        <taxon>Pseudomonadati</taxon>
        <taxon>Pseudomonadota</taxon>
        <taxon>Gammaproteobacteria</taxon>
        <taxon>Cellvibrionales</taxon>
        <taxon>Halieaceae</taxon>
        <taxon>Aequoribacter</taxon>
    </lineage>
</organism>
<dbReference type="PANTHER" id="PTHR38445">
    <property type="entry name" value="HTH-TYPE TRANSCRIPTIONAL REPRESSOR YTRA"/>
    <property type="match status" value="1"/>
</dbReference>
<evidence type="ECO:0000313" key="4">
    <source>
        <dbReference type="EMBL" id="EGG28857.1"/>
    </source>
</evidence>
<dbReference type="Pfam" id="PF00392">
    <property type="entry name" value="GntR"/>
    <property type="match status" value="1"/>
</dbReference>
<dbReference type="GO" id="GO:0003677">
    <property type="term" value="F:DNA binding"/>
    <property type="evidence" value="ECO:0007669"/>
    <property type="project" value="UniProtKB-KW"/>
</dbReference>
<evidence type="ECO:0000313" key="5">
    <source>
        <dbReference type="Proteomes" id="UP000005615"/>
    </source>
</evidence>
<dbReference type="InterPro" id="IPR036390">
    <property type="entry name" value="WH_DNA-bd_sf"/>
</dbReference>
<protein>
    <submittedName>
        <fullName evidence="4">Transcriptional regulator, GntR family</fullName>
    </submittedName>
</protein>
<dbReference type="Gene3D" id="1.10.10.10">
    <property type="entry name" value="Winged helix-like DNA-binding domain superfamily/Winged helix DNA-binding domain"/>
    <property type="match status" value="1"/>
</dbReference>
<dbReference type="SUPFAM" id="SSF46785">
    <property type="entry name" value="Winged helix' DNA-binding domain"/>
    <property type="match status" value="1"/>
</dbReference>
<dbReference type="Proteomes" id="UP000005615">
    <property type="component" value="Unassembled WGS sequence"/>
</dbReference>
<gene>
    <name evidence="4" type="ORF">IMCC3088_2454</name>
</gene>